<comment type="subcellular location">
    <subcellularLocation>
        <location evidence="1 8">Cell outer membrane</location>
        <topology evidence="1 8">Multi-pass membrane protein</topology>
    </subcellularLocation>
</comment>
<name>A0A841HS66_9GAMM</name>
<feature type="domain" description="TonB-dependent receptor plug" evidence="12">
    <location>
        <begin position="54"/>
        <end position="172"/>
    </location>
</feature>
<sequence length="856" mass="91346">MRSYSTALAALLGAAAPTIYAQDVNTAVAGAAGEGVLDTVVVLGTARQDTTALTSTAPVDVITPEQLRETGAVTINQALSKLHPSFNFPQGQNAVKGQGVRAASLRGVGPAYTLILVNGKRRNVSAQLSGTDPWPAAQVVDLNVLPVSAVQRVEVLRDGAAAQYGSDAIAGVVNIVLKDNSSGGDVTANVGEYTDGGGFTRSVNGWTGLSIGDNGFVTLSADFLKNDNVDRSEEDWRQLFPNGDPRNETFDKKYGQWGQQAREHFSALVNAGYEFSDSVSAYGWANYAHKEGLNYVNPERIVKAVTSNPTGTDGTRISETAVLGVYPDIYQPYMTYTAEDIAAVAGLRFSNESFGELDTAVSFGQNETGRHTYSTINPSLGPDSPTDFYLGSWQSRTTSVTSDYRKELPVGWVESLVASAGALFRHEYWGTEDLGDPRGYNGGPLAGLTVAQLYGPGGIYNQYVSQFPGVNFADTSRIPATGSSTAGIRAEDAGSITRNVKGGYVGFDAAVTDKFDVGLTARYEDYSDFGDTSNYRLTARYEFIPALALRGTVSTGFHAPSLAQLGNQSSGYTSNWSNSGTGVFAPGRTRVFRTADPTAAAFGAKPLEPEESTTYSVGFVIRPDSSSSITIDAYRLQIDDVIQVTETLQGPTVTAAFNAAGLNGYTQASYYWNAWDAKTDGVDLVARKQFDFANSTLDLTAAASWLDTEVSDVNREVTIGGAPLIAIRNAKIRDAETGTPSNKVILNGRYTIGAWAADATVTRYDEYRYNVGDVAGVAAANGNVDQIFSPETYLDLGVSYQSQGAWRVDVLVQNVLNDYPDKYVNGNRASGINPYSFIAPNGASGRFVQGSFTYSF</sequence>
<evidence type="ECO:0000256" key="5">
    <source>
        <dbReference type="ARBA" id="ARBA00023077"/>
    </source>
</evidence>
<gene>
    <name evidence="13" type="ORF">HNQ60_004384</name>
</gene>
<keyword evidence="5 9" id="KW-0798">TonB box</keyword>
<proteinExistence type="inferred from homology"/>
<comment type="similarity">
    <text evidence="8 9">Belongs to the TonB-dependent receptor family.</text>
</comment>
<dbReference type="GO" id="GO:0009279">
    <property type="term" value="C:cell outer membrane"/>
    <property type="evidence" value="ECO:0007669"/>
    <property type="project" value="UniProtKB-SubCell"/>
</dbReference>
<dbReference type="PROSITE" id="PS52016">
    <property type="entry name" value="TONB_DEPENDENT_REC_3"/>
    <property type="match status" value="1"/>
</dbReference>
<dbReference type="Gene3D" id="2.170.130.10">
    <property type="entry name" value="TonB-dependent receptor, plug domain"/>
    <property type="match status" value="1"/>
</dbReference>
<dbReference type="Gene3D" id="2.40.170.20">
    <property type="entry name" value="TonB-dependent receptor, beta-barrel domain"/>
    <property type="match status" value="1"/>
</dbReference>
<accession>A0A841HS66</accession>
<dbReference type="InterPro" id="IPR012910">
    <property type="entry name" value="Plug_dom"/>
</dbReference>
<dbReference type="Pfam" id="PF07715">
    <property type="entry name" value="Plug"/>
    <property type="match status" value="1"/>
</dbReference>
<dbReference type="InterPro" id="IPR037066">
    <property type="entry name" value="Plug_dom_sf"/>
</dbReference>
<keyword evidence="2 8" id="KW-0813">Transport</keyword>
<dbReference type="Proteomes" id="UP000588068">
    <property type="component" value="Unassembled WGS sequence"/>
</dbReference>
<organism evidence="13 14">
    <name type="scientific">Povalibacter uvarum</name>
    <dbReference type="NCBI Taxonomy" id="732238"/>
    <lineage>
        <taxon>Bacteria</taxon>
        <taxon>Pseudomonadati</taxon>
        <taxon>Pseudomonadota</taxon>
        <taxon>Gammaproteobacteria</taxon>
        <taxon>Steroidobacterales</taxon>
        <taxon>Steroidobacteraceae</taxon>
        <taxon>Povalibacter</taxon>
    </lineage>
</organism>
<keyword evidence="6 8" id="KW-0472">Membrane</keyword>
<evidence type="ECO:0000256" key="9">
    <source>
        <dbReference type="RuleBase" id="RU003357"/>
    </source>
</evidence>
<reference evidence="13 14" key="1">
    <citation type="submission" date="2020-08" db="EMBL/GenBank/DDBJ databases">
        <title>Genomic Encyclopedia of Type Strains, Phase IV (KMG-IV): sequencing the most valuable type-strain genomes for metagenomic binning, comparative biology and taxonomic classification.</title>
        <authorList>
            <person name="Goeker M."/>
        </authorList>
    </citation>
    <scope>NUCLEOTIDE SEQUENCE [LARGE SCALE GENOMIC DNA]</scope>
    <source>
        <strain evidence="13 14">DSM 26723</strain>
    </source>
</reference>
<feature type="domain" description="TonB-dependent receptor-like beta-barrel" evidence="11">
    <location>
        <begin position="395"/>
        <end position="815"/>
    </location>
</feature>
<dbReference type="InterPro" id="IPR000531">
    <property type="entry name" value="Beta-barrel_TonB"/>
</dbReference>
<keyword evidence="10" id="KW-0732">Signal</keyword>
<dbReference type="RefSeq" id="WP_184334857.1">
    <property type="nucleotide sequence ID" value="NZ_JACHHZ010000005.1"/>
</dbReference>
<dbReference type="SUPFAM" id="SSF56935">
    <property type="entry name" value="Porins"/>
    <property type="match status" value="1"/>
</dbReference>
<evidence type="ECO:0000259" key="12">
    <source>
        <dbReference type="Pfam" id="PF07715"/>
    </source>
</evidence>
<evidence type="ECO:0000256" key="10">
    <source>
        <dbReference type="SAM" id="SignalP"/>
    </source>
</evidence>
<evidence type="ECO:0000313" key="13">
    <source>
        <dbReference type="EMBL" id="MBB6095494.1"/>
    </source>
</evidence>
<evidence type="ECO:0000256" key="7">
    <source>
        <dbReference type="ARBA" id="ARBA00023237"/>
    </source>
</evidence>
<protein>
    <submittedName>
        <fullName evidence="13">Iron complex outermembrane receptor protein</fullName>
    </submittedName>
</protein>
<keyword evidence="4 8" id="KW-0812">Transmembrane</keyword>
<evidence type="ECO:0000256" key="8">
    <source>
        <dbReference type="PROSITE-ProRule" id="PRU01360"/>
    </source>
</evidence>
<comment type="caution">
    <text evidence="13">The sequence shown here is derived from an EMBL/GenBank/DDBJ whole genome shotgun (WGS) entry which is preliminary data.</text>
</comment>
<dbReference type="InterPro" id="IPR039426">
    <property type="entry name" value="TonB-dep_rcpt-like"/>
</dbReference>
<evidence type="ECO:0000259" key="11">
    <source>
        <dbReference type="Pfam" id="PF00593"/>
    </source>
</evidence>
<dbReference type="InterPro" id="IPR036942">
    <property type="entry name" value="Beta-barrel_TonB_sf"/>
</dbReference>
<dbReference type="EMBL" id="JACHHZ010000005">
    <property type="protein sequence ID" value="MBB6095494.1"/>
    <property type="molecule type" value="Genomic_DNA"/>
</dbReference>
<keyword evidence="14" id="KW-1185">Reference proteome</keyword>
<feature type="signal peptide" evidence="10">
    <location>
        <begin position="1"/>
        <end position="21"/>
    </location>
</feature>
<dbReference type="PANTHER" id="PTHR47234">
    <property type="match status" value="1"/>
</dbReference>
<evidence type="ECO:0000256" key="1">
    <source>
        <dbReference type="ARBA" id="ARBA00004571"/>
    </source>
</evidence>
<evidence type="ECO:0000256" key="4">
    <source>
        <dbReference type="ARBA" id="ARBA00022692"/>
    </source>
</evidence>
<evidence type="ECO:0000313" key="14">
    <source>
        <dbReference type="Proteomes" id="UP000588068"/>
    </source>
</evidence>
<dbReference type="Pfam" id="PF00593">
    <property type="entry name" value="TonB_dep_Rec_b-barrel"/>
    <property type="match status" value="1"/>
</dbReference>
<evidence type="ECO:0000256" key="3">
    <source>
        <dbReference type="ARBA" id="ARBA00022452"/>
    </source>
</evidence>
<keyword evidence="3 8" id="KW-1134">Transmembrane beta strand</keyword>
<evidence type="ECO:0000256" key="6">
    <source>
        <dbReference type="ARBA" id="ARBA00023136"/>
    </source>
</evidence>
<dbReference type="AlphaFoldDB" id="A0A841HS66"/>
<feature type="chain" id="PRO_5032987489" evidence="10">
    <location>
        <begin position="22"/>
        <end position="856"/>
    </location>
</feature>
<evidence type="ECO:0000256" key="2">
    <source>
        <dbReference type="ARBA" id="ARBA00022448"/>
    </source>
</evidence>
<dbReference type="CDD" id="cd01347">
    <property type="entry name" value="ligand_gated_channel"/>
    <property type="match status" value="1"/>
</dbReference>
<keyword evidence="13" id="KW-0675">Receptor</keyword>
<keyword evidence="7 8" id="KW-0998">Cell outer membrane</keyword>
<dbReference type="PANTHER" id="PTHR47234:SF3">
    <property type="entry name" value="SECRETIN_TONB SHORT N-TERMINAL DOMAIN-CONTAINING PROTEIN"/>
    <property type="match status" value="1"/>
</dbReference>